<dbReference type="VEuPathDB" id="FungiDB:MYCTH_2312036"/>
<dbReference type="InterPro" id="IPR051838">
    <property type="entry name" value="ARTD_PARP"/>
</dbReference>
<dbReference type="Gene3D" id="3.10.110.10">
    <property type="entry name" value="Ubiquitin Conjugating Enzyme"/>
    <property type="match status" value="1"/>
</dbReference>
<dbReference type="CDD" id="cd23802">
    <property type="entry name" value="UBCc_UBE2Q"/>
    <property type="match status" value="1"/>
</dbReference>
<dbReference type="HOGENOM" id="CLU_003143_1_0_1"/>
<dbReference type="OMA" id="LVCHCKT"/>
<dbReference type="Gene3D" id="3.90.228.10">
    <property type="match status" value="1"/>
</dbReference>
<dbReference type="InParanoid" id="G2QPZ4"/>
<dbReference type="InterPro" id="IPR016135">
    <property type="entry name" value="UBQ-conjugating_enzyme/RWD"/>
</dbReference>
<accession>G2QPZ4</accession>
<feature type="compositionally biased region" description="Low complexity" evidence="5">
    <location>
        <begin position="1002"/>
        <end position="1018"/>
    </location>
</feature>
<evidence type="ECO:0000259" key="6">
    <source>
        <dbReference type="PROSITE" id="PS50127"/>
    </source>
</evidence>
<dbReference type="Pfam" id="PF00644">
    <property type="entry name" value="PARP"/>
    <property type="match status" value="1"/>
</dbReference>
<feature type="domain" description="UBC core" evidence="6">
    <location>
        <begin position="1047"/>
        <end position="1223"/>
    </location>
</feature>
<evidence type="ECO:0000256" key="1">
    <source>
        <dbReference type="ARBA" id="ARBA00022676"/>
    </source>
</evidence>
<keyword evidence="8" id="KW-1185">Reference proteome</keyword>
<dbReference type="InterPro" id="IPR012317">
    <property type="entry name" value="Poly(ADP-ribose)pol_cat_dom"/>
</dbReference>
<dbReference type="STRING" id="573729.G2QPZ4"/>
<evidence type="ECO:0000313" key="7">
    <source>
        <dbReference type="EMBL" id="AEO61657.1"/>
    </source>
</evidence>
<feature type="region of interest" description="Disordered" evidence="5">
    <location>
        <begin position="955"/>
        <end position="1020"/>
    </location>
</feature>
<keyword evidence="3" id="KW-0548">Nucleotidyltransferase</keyword>
<keyword evidence="4" id="KW-0520">NAD</keyword>
<dbReference type="GeneID" id="11507265"/>
<dbReference type="RefSeq" id="XP_003666902.1">
    <property type="nucleotide sequence ID" value="XM_003666854.1"/>
</dbReference>
<dbReference type="PROSITE" id="PS50127">
    <property type="entry name" value="UBC_2"/>
    <property type="match status" value="1"/>
</dbReference>
<name>G2QPZ4_THET4</name>
<dbReference type="Proteomes" id="UP000007322">
    <property type="component" value="Chromosome 7"/>
</dbReference>
<feature type="compositionally biased region" description="Polar residues" evidence="5">
    <location>
        <begin position="891"/>
        <end position="904"/>
    </location>
</feature>
<dbReference type="SMART" id="SM00212">
    <property type="entry name" value="UBCc"/>
    <property type="match status" value="1"/>
</dbReference>
<keyword evidence="1" id="KW-0328">Glycosyltransferase</keyword>
<dbReference type="eggNOG" id="KOG0897">
    <property type="taxonomic scope" value="Eukaryota"/>
</dbReference>
<feature type="compositionally biased region" description="Low complexity" evidence="5">
    <location>
        <begin position="979"/>
        <end position="995"/>
    </location>
</feature>
<feature type="region of interest" description="Disordered" evidence="5">
    <location>
        <begin position="278"/>
        <end position="304"/>
    </location>
</feature>
<evidence type="ECO:0000256" key="4">
    <source>
        <dbReference type="ARBA" id="ARBA00023027"/>
    </source>
</evidence>
<dbReference type="PANTHER" id="PTHR21328">
    <property type="entry name" value="POLY ADP-RIBOSE POLYMERASE FAMILY, MEMBER PARP"/>
    <property type="match status" value="1"/>
</dbReference>
<keyword evidence="2" id="KW-0808">Transferase</keyword>
<reference evidence="7 8" key="1">
    <citation type="journal article" date="2011" name="Nat. Biotechnol.">
        <title>Comparative genomic analysis of the thermophilic biomass-degrading fungi Myceliophthora thermophila and Thielavia terrestris.</title>
        <authorList>
            <person name="Berka R.M."/>
            <person name="Grigoriev I.V."/>
            <person name="Otillar R."/>
            <person name="Salamov A."/>
            <person name="Grimwood J."/>
            <person name="Reid I."/>
            <person name="Ishmael N."/>
            <person name="John T."/>
            <person name="Darmond C."/>
            <person name="Moisan M.-C."/>
            <person name="Henrissat B."/>
            <person name="Coutinho P.M."/>
            <person name="Lombard V."/>
            <person name="Natvig D.O."/>
            <person name="Lindquist E."/>
            <person name="Schmutz J."/>
            <person name="Lucas S."/>
            <person name="Harris P."/>
            <person name="Powlowski J."/>
            <person name="Bellemare A."/>
            <person name="Taylor D."/>
            <person name="Butler G."/>
            <person name="de Vries R.P."/>
            <person name="Allijn I.E."/>
            <person name="van den Brink J."/>
            <person name="Ushinsky S."/>
            <person name="Storms R."/>
            <person name="Powell A.J."/>
            <person name="Paulsen I.T."/>
            <person name="Elbourne L.D.H."/>
            <person name="Baker S.E."/>
            <person name="Magnuson J."/>
            <person name="LaBoissiere S."/>
            <person name="Clutterbuck A.J."/>
            <person name="Martinez D."/>
            <person name="Wogulis M."/>
            <person name="de Leon A.L."/>
            <person name="Rey M.W."/>
            <person name="Tsang A."/>
        </authorList>
    </citation>
    <scope>NUCLEOTIDE SEQUENCE [LARGE SCALE GENOMIC DNA]</scope>
    <source>
        <strain evidence="8">ATCC 42464 / BCRC 31852 / DSM 1799</strain>
    </source>
</reference>
<proteinExistence type="predicted"/>
<dbReference type="GO" id="GO:0016779">
    <property type="term" value="F:nucleotidyltransferase activity"/>
    <property type="evidence" value="ECO:0007669"/>
    <property type="project" value="UniProtKB-KW"/>
</dbReference>
<dbReference type="SUPFAM" id="SSF54495">
    <property type="entry name" value="UBC-like"/>
    <property type="match status" value="1"/>
</dbReference>
<evidence type="ECO:0000256" key="3">
    <source>
        <dbReference type="ARBA" id="ARBA00022695"/>
    </source>
</evidence>
<gene>
    <name evidence="7" type="ORF">MYCTH_2312036</name>
</gene>
<organism evidence="7 8">
    <name type="scientific">Thermothelomyces thermophilus (strain ATCC 42464 / BCRC 31852 / DSM 1799)</name>
    <name type="common">Sporotrichum thermophile</name>
    <dbReference type="NCBI Taxonomy" id="573729"/>
    <lineage>
        <taxon>Eukaryota</taxon>
        <taxon>Fungi</taxon>
        <taxon>Dikarya</taxon>
        <taxon>Ascomycota</taxon>
        <taxon>Pezizomycotina</taxon>
        <taxon>Sordariomycetes</taxon>
        <taxon>Sordariomycetidae</taxon>
        <taxon>Sordariales</taxon>
        <taxon>Chaetomiaceae</taxon>
        <taxon>Thermothelomyces</taxon>
    </lineage>
</organism>
<evidence type="ECO:0000313" key="8">
    <source>
        <dbReference type="Proteomes" id="UP000007322"/>
    </source>
</evidence>
<sequence length="1235" mass="135783">MGFKKFKADVSTAGQKAASGEIPGVRSITTGDSDGEVVIKYHHESLLADVRIQALAQDVGEYPDGNMFMLWTDDPDPPTPVAAAVKAAREYLLGMSVYEMVTELVRRLEKEIGRALDGEVGSPGDVTEEDEVDDYDVAFDTDYPSDGDEFGLPSLPAQRSHHNLNSSVNQKDLLRRIRRDLREVREAGYRVGFLDGFGKDSTTGTIALSIRLDKLALSNEAMEAWDVKPTEYVVLLVRFDRKYYPLEQVFNQAAARTEVTFRIGKCSKHKPSIEQASRAFAKPNRSVSTEGSEPVKSTERDSDETRFEKLLVSNSLDSFMCESFISLLKIREAHGCSWEKANDVLLSRIGLVAEESWGYNPHSDADSNNTAPEPEPVRVPGADHLLQGGNDSERSFPLIAVQFAMRYFVRCTEYCLRCHRRLEKGFEALRPYVCSDPLCLFQYMAVGLGPSIEHEILTEPYVVDLLVSLCYAAVQPASIHLANNPSNTRPKFPIRSFPVGLRLRVPDLTNPTAVTFKARLEAGDKHIVFEDEAAKSLGGRLAPGAWLAFPNPTTRLIRNARVKEVYSSPKTAVIEVIGESVVSWSFSQYSPQYLPNQPGPSPATGSMTPSAATDDADMVDIYLYDTDFDSLDDFSKAAAMRHLLDTLPPILEIEEWLASHPGHSFRAMGRISPAAASLLQWIVSSNRSCILQVDRSRAIARRAKGPIERGKPAPGAKKKNMGPPETAGVAGRGRNREHERILGMDGWVQFRFAQGAPDKELRFNRALQEVAARKHIGHNPTIFAWHGSNLANWHSILRTGLDFQNINSGRAFGHGVYFSRWKETSVGYASKGQSWPNSDLGITNCLSLNEIINAPDEFVSSNPHYVVSQLDWQQCRYLFVQTAAGRTQELAQDQAANGGTTTSPAFYPQARGGEAFGQGYQPLKIPLCAIPLRTIGPAPATPPDSAKRTMHLLEESEDEDAEDASRLMSDDEDDDFYIPPSKKPASPASSVGAASIQNISHVSRGGPPSPASSSVGRGLTEFEPGALDLSTLPRLQPPSFATDGATRALSRELRDLQALQAKTPLHELGWYVDFDNVSNLYQWIIELHSFDVSLPLAQDMKLAQATSVVLELRFGSDFPFSPPFVRVVRPRFLPFMEGGGGHVTAGGAMCMELLTESGWSPANSMESVLLQVRMALCNLEPRPARLDPRLLRKTGARPGYKGDYSIGEAIEAFTRAAKSHGWTVPKGLKVTALGG</sequence>
<evidence type="ECO:0000256" key="5">
    <source>
        <dbReference type="SAM" id="MobiDB-lite"/>
    </source>
</evidence>
<dbReference type="KEGG" id="mtm:MYCTH_2312036"/>
<dbReference type="AlphaFoldDB" id="G2QPZ4"/>
<feature type="region of interest" description="Disordered" evidence="5">
    <location>
        <begin position="706"/>
        <end position="734"/>
    </location>
</feature>
<protein>
    <recommendedName>
        <fullName evidence="6">UBC core domain-containing protein</fullName>
    </recommendedName>
</protein>
<dbReference type="FunFam" id="3.10.110.10:FF:000107">
    <property type="entry name" value="Ubiquitin conjugating enzyme, putative"/>
    <property type="match status" value="1"/>
</dbReference>
<evidence type="ECO:0000256" key="2">
    <source>
        <dbReference type="ARBA" id="ARBA00022679"/>
    </source>
</evidence>
<feature type="region of interest" description="Disordered" evidence="5">
    <location>
        <begin position="891"/>
        <end position="910"/>
    </location>
</feature>
<dbReference type="GO" id="GO:0003950">
    <property type="term" value="F:NAD+ poly-ADP-ribosyltransferase activity"/>
    <property type="evidence" value="ECO:0007669"/>
    <property type="project" value="InterPro"/>
</dbReference>
<dbReference type="OrthoDB" id="109543at2759"/>
<dbReference type="InterPro" id="IPR000608">
    <property type="entry name" value="UBC"/>
</dbReference>
<dbReference type="Pfam" id="PF00179">
    <property type="entry name" value="UQ_con"/>
    <property type="match status" value="1"/>
</dbReference>
<dbReference type="SUPFAM" id="SSF56399">
    <property type="entry name" value="ADP-ribosylation"/>
    <property type="match status" value="1"/>
</dbReference>
<dbReference type="EMBL" id="CP003008">
    <property type="protein sequence ID" value="AEO61657.1"/>
    <property type="molecule type" value="Genomic_DNA"/>
</dbReference>